<sequence length="167" mass="18235">MKNLIITVASLLIVALGTAHAATYSTDENYIRLDLTPLCTVDGQVNLTLSNTSGQQLFVDPHIADPALFDAASAMMYLYKMDDNSLVGLQPLKEYIRTSDWSVLAAGAEISYPIDFTQYASLDTAKSYKAGAELHIDLLLDDGHKVSLILDSAVLNKYVEIPSNCFK</sequence>
<dbReference type="Proteomes" id="UP000319809">
    <property type="component" value="Chromosome"/>
</dbReference>
<keyword evidence="3" id="KW-1185">Reference proteome</keyword>
<evidence type="ECO:0000313" key="3">
    <source>
        <dbReference type="Proteomes" id="UP000319809"/>
    </source>
</evidence>
<evidence type="ECO:0000256" key="1">
    <source>
        <dbReference type="SAM" id="SignalP"/>
    </source>
</evidence>
<dbReference type="AlphaFoldDB" id="A0A4Y5YHW6"/>
<accession>A0A4Y5YHW6</accession>
<dbReference type="EMBL" id="CP041036">
    <property type="protein sequence ID" value="QDE32401.1"/>
    <property type="molecule type" value="Genomic_DNA"/>
</dbReference>
<protein>
    <recommendedName>
        <fullName evidence="4">Copper chaperone PCu(A)C</fullName>
    </recommendedName>
</protein>
<evidence type="ECO:0008006" key="4">
    <source>
        <dbReference type="Google" id="ProtNLM"/>
    </source>
</evidence>
<dbReference type="RefSeq" id="WP_140235042.1">
    <property type="nucleotide sequence ID" value="NZ_CP041036.1"/>
</dbReference>
<name>A0A4Y5YHW6_9GAMM</name>
<keyword evidence="1" id="KW-0732">Signal</keyword>
<proteinExistence type="predicted"/>
<feature type="chain" id="PRO_5021507446" description="Copper chaperone PCu(A)C" evidence="1">
    <location>
        <begin position="22"/>
        <end position="167"/>
    </location>
</feature>
<reference evidence="2 3" key="1">
    <citation type="submission" date="2019-06" db="EMBL/GenBank/DDBJ databases">
        <title>The genome of Shewanella sp. SM1901.</title>
        <authorList>
            <person name="Cha Q."/>
        </authorList>
    </citation>
    <scope>NUCLEOTIDE SEQUENCE [LARGE SCALE GENOMIC DNA]</scope>
    <source>
        <strain evidence="2 3">SM1901</strain>
    </source>
</reference>
<dbReference type="KEGG" id="spol:FH971_16375"/>
<organism evidence="2 3">
    <name type="scientific">Shewanella polaris</name>
    <dbReference type="NCBI Taxonomy" id="2588449"/>
    <lineage>
        <taxon>Bacteria</taxon>
        <taxon>Pseudomonadati</taxon>
        <taxon>Pseudomonadota</taxon>
        <taxon>Gammaproteobacteria</taxon>
        <taxon>Alteromonadales</taxon>
        <taxon>Shewanellaceae</taxon>
        <taxon>Shewanella</taxon>
    </lineage>
</organism>
<evidence type="ECO:0000313" key="2">
    <source>
        <dbReference type="EMBL" id="QDE32401.1"/>
    </source>
</evidence>
<gene>
    <name evidence="2" type="ORF">FH971_16375</name>
</gene>
<feature type="signal peptide" evidence="1">
    <location>
        <begin position="1"/>
        <end position="21"/>
    </location>
</feature>